<sequence length="177" mass="20015">MARKSIHDPDAELDATAIVQRMLRGDQETPAAPQTSWTPPEHGQRRSRRSRGRQYGPDSIPGLADYFTAACPPLSWSGGLEIGNRQALVAVFSELRREARLSPDDCRALVDLYVSHLAGRSPNKPYVWDFKWRRYQLLRDLRGTGLTVTDEEYRTWEQPAQNDPAADNAFTSSWESA</sequence>
<feature type="region of interest" description="Disordered" evidence="1">
    <location>
        <begin position="19"/>
        <end position="55"/>
    </location>
</feature>
<protein>
    <submittedName>
        <fullName evidence="2">Uncharacterized protein</fullName>
    </submittedName>
</protein>
<evidence type="ECO:0000313" key="3">
    <source>
        <dbReference type="Proteomes" id="UP001595839"/>
    </source>
</evidence>
<evidence type="ECO:0000256" key="1">
    <source>
        <dbReference type="SAM" id="MobiDB-lite"/>
    </source>
</evidence>
<comment type="caution">
    <text evidence="2">The sequence shown here is derived from an EMBL/GenBank/DDBJ whole genome shotgun (WGS) entry which is preliminary data.</text>
</comment>
<dbReference type="RefSeq" id="WP_361942033.1">
    <property type="nucleotide sequence ID" value="NZ_JBHSFK010000002.1"/>
</dbReference>
<dbReference type="Proteomes" id="UP001595839">
    <property type="component" value="Unassembled WGS sequence"/>
</dbReference>
<proteinExistence type="predicted"/>
<reference evidence="3" key="1">
    <citation type="journal article" date="2019" name="Int. J. Syst. Evol. Microbiol.">
        <title>The Global Catalogue of Microorganisms (GCM) 10K type strain sequencing project: providing services to taxonomists for standard genome sequencing and annotation.</title>
        <authorList>
            <consortium name="The Broad Institute Genomics Platform"/>
            <consortium name="The Broad Institute Genome Sequencing Center for Infectious Disease"/>
            <person name="Wu L."/>
            <person name="Ma J."/>
        </authorList>
    </citation>
    <scope>NUCLEOTIDE SEQUENCE [LARGE SCALE GENOMIC DNA]</scope>
    <source>
        <strain evidence="3">CGMCC 4.7177</strain>
    </source>
</reference>
<dbReference type="EMBL" id="JBHSFK010000002">
    <property type="protein sequence ID" value="MFC4498545.1"/>
    <property type="molecule type" value="Genomic_DNA"/>
</dbReference>
<organism evidence="2 3">
    <name type="scientific">Streptomyces vulcanius</name>
    <dbReference type="NCBI Taxonomy" id="1441876"/>
    <lineage>
        <taxon>Bacteria</taxon>
        <taxon>Bacillati</taxon>
        <taxon>Actinomycetota</taxon>
        <taxon>Actinomycetes</taxon>
        <taxon>Kitasatosporales</taxon>
        <taxon>Streptomycetaceae</taxon>
        <taxon>Streptomyces</taxon>
    </lineage>
</organism>
<evidence type="ECO:0000313" key="2">
    <source>
        <dbReference type="EMBL" id="MFC4498545.1"/>
    </source>
</evidence>
<feature type="region of interest" description="Disordered" evidence="1">
    <location>
        <begin position="157"/>
        <end position="177"/>
    </location>
</feature>
<accession>A0ABV9AIP1</accession>
<name>A0ABV9AIP1_9ACTN</name>
<gene>
    <name evidence="2" type="ORF">ACFPIH_03235</name>
</gene>
<keyword evidence="3" id="KW-1185">Reference proteome</keyword>